<keyword evidence="1" id="KW-0732">Signal</keyword>
<feature type="chain" id="PRO_5002368998" description="Secreted protein" evidence="1">
    <location>
        <begin position="23"/>
        <end position="70"/>
    </location>
</feature>
<organism evidence="2 3">
    <name type="scientific">Oryza rufipogon</name>
    <name type="common">Brownbeard rice</name>
    <name type="synonym">Asian wild rice</name>
    <dbReference type="NCBI Taxonomy" id="4529"/>
    <lineage>
        <taxon>Eukaryota</taxon>
        <taxon>Viridiplantae</taxon>
        <taxon>Streptophyta</taxon>
        <taxon>Embryophyta</taxon>
        <taxon>Tracheophyta</taxon>
        <taxon>Spermatophyta</taxon>
        <taxon>Magnoliopsida</taxon>
        <taxon>Liliopsida</taxon>
        <taxon>Poales</taxon>
        <taxon>Poaceae</taxon>
        <taxon>BOP clade</taxon>
        <taxon>Oryzoideae</taxon>
        <taxon>Oryzeae</taxon>
        <taxon>Oryzinae</taxon>
        <taxon>Oryza</taxon>
    </lineage>
</organism>
<reference evidence="2" key="2">
    <citation type="submission" date="2015-06" db="UniProtKB">
        <authorList>
            <consortium name="EnsemblPlants"/>
        </authorList>
    </citation>
    <scope>IDENTIFICATION</scope>
</reference>
<evidence type="ECO:0000313" key="3">
    <source>
        <dbReference type="Proteomes" id="UP000008022"/>
    </source>
</evidence>
<evidence type="ECO:0008006" key="4">
    <source>
        <dbReference type="Google" id="ProtNLM"/>
    </source>
</evidence>
<evidence type="ECO:0000256" key="1">
    <source>
        <dbReference type="SAM" id="SignalP"/>
    </source>
</evidence>
<dbReference type="Gramene" id="ORUFI02G30180.1">
    <property type="protein sequence ID" value="ORUFI02G30180.1"/>
    <property type="gene ID" value="ORUFI02G30180"/>
</dbReference>
<proteinExistence type="predicted"/>
<feature type="signal peptide" evidence="1">
    <location>
        <begin position="1"/>
        <end position="22"/>
    </location>
</feature>
<protein>
    <recommendedName>
        <fullName evidence="4">Secreted protein</fullName>
    </recommendedName>
</protein>
<dbReference type="EnsemblPlants" id="ORUFI02G30180.1">
    <property type="protein sequence ID" value="ORUFI02G30180.1"/>
    <property type="gene ID" value="ORUFI02G30180"/>
</dbReference>
<dbReference type="Proteomes" id="UP000008022">
    <property type="component" value="Unassembled WGS sequence"/>
</dbReference>
<sequence length="70" mass="7758">MRAISWRQRYLLVVAALRVLHGEGRGTALGWGTGERKCAPWVCVAAAPKRTAKTVIWRRMIGRQHDCGGA</sequence>
<name>A0A0E0NJH4_ORYRU</name>
<keyword evidence="3" id="KW-1185">Reference proteome</keyword>
<accession>A0A0E0NJH4</accession>
<dbReference type="HOGENOM" id="CLU_2762251_0_0_1"/>
<reference evidence="3" key="1">
    <citation type="submission" date="2013-06" db="EMBL/GenBank/DDBJ databases">
        <authorList>
            <person name="Zhao Q."/>
        </authorList>
    </citation>
    <scope>NUCLEOTIDE SEQUENCE</scope>
    <source>
        <strain evidence="3">cv. W1943</strain>
    </source>
</reference>
<dbReference type="AlphaFoldDB" id="A0A0E0NJH4"/>
<evidence type="ECO:0000313" key="2">
    <source>
        <dbReference type="EnsemblPlants" id="ORUFI02G30180.1"/>
    </source>
</evidence>